<name>A0A9N9KRM7_9HELO</name>
<accession>A0A9N9KRM7</accession>
<reference evidence="1" key="1">
    <citation type="submission" date="2021-07" db="EMBL/GenBank/DDBJ databases">
        <authorList>
            <person name="Durling M."/>
        </authorList>
    </citation>
    <scope>NUCLEOTIDE SEQUENCE</scope>
</reference>
<gene>
    <name evidence="1" type="ORF">HYFRA_00005539</name>
</gene>
<organism evidence="1 2">
    <name type="scientific">Hymenoscyphus fraxineus</name>
    <dbReference type="NCBI Taxonomy" id="746836"/>
    <lineage>
        <taxon>Eukaryota</taxon>
        <taxon>Fungi</taxon>
        <taxon>Dikarya</taxon>
        <taxon>Ascomycota</taxon>
        <taxon>Pezizomycotina</taxon>
        <taxon>Leotiomycetes</taxon>
        <taxon>Helotiales</taxon>
        <taxon>Helotiaceae</taxon>
        <taxon>Hymenoscyphus</taxon>
    </lineage>
</organism>
<keyword evidence="2" id="KW-1185">Reference proteome</keyword>
<evidence type="ECO:0000313" key="2">
    <source>
        <dbReference type="Proteomes" id="UP000696280"/>
    </source>
</evidence>
<protein>
    <submittedName>
        <fullName evidence="1">Uncharacterized protein</fullName>
    </submittedName>
</protein>
<evidence type="ECO:0000313" key="1">
    <source>
        <dbReference type="EMBL" id="CAG8951738.1"/>
    </source>
</evidence>
<comment type="caution">
    <text evidence="1">The sequence shown here is derived from an EMBL/GenBank/DDBJ whole genome shotgun (WGS) entry which is preliminary data.</text>
</comment>
<dbReference type="EMBL" id="CAJVRL010000044">
    <property type="protein sequence ID" value="CAG8951738.1"/>
    <property type="molecule type" value="Genomic_DNA"/>
</dbReference>
<proteinExistence type="predicted"/>
<dbReference type="Proteomes" id="UP000696280">
    <property type="component" value="Unassembled WGS sequence"/>
</dbReference>
<dbReference type="AlphaFoldDB" id="A0A9N9KRM7"/>
<sequence>MESVILPPDGSTRIEHQVDKHNETNTDALTDRMPNNCFQRKKRIGVRDLLSRLDVEVEVSRDVLKVDFDQLDGSDYRVNGMENTEILVLVLLDSAIRGDKNCNFWSTGFASNFET</sequence>